<organism evidence="1">
    <name type="scientific">marine metagenome</name>
    <dbReference type="NCBI Taxonomy" id="408172"/>
    <lineage>
        <taxon>unclassified sequences</taxon>
        <taxon>metagenomes</taxon>
        <taxon>ecological metagenomes</taxon>
    </lineage>
</organism>
<sequence length="175" mass="20672">MVKKVYLIRHAQSEANAAIDLDNPTFYYDARITDFGKNETLKLRELLAVINFDLLVCSPLTRTLQTFTNIFPKPIKNTKVLSLVREHLDHSCDVGRQPNILQKEFPHFDFSELNKFWWNNGTPIDEKEINQESIRDLDQRVLRFKEWINKRKEKTIAVVSHGTFISRIIYFFLDN</sequence>
<dbReference type="GO" id="GO:0016791">
    <property type="term" value="F:phosphatase activity"/>
    <property type="evidence" value="ECO:0007669"/>
    <property type="project" value="TreeGrafter"/>
</dbReference>
<evidence type="ECO:0008006" key="2">
    <source>
        <dbReference type="Google" id="ProtNLM"/>
    </source>
</evidence>
<dbReference type="AlphaFoldDB" id="A0A382ANH8"/>
<dbReference type="EMBL" id="UINC01026162">
    <property type="protein sequence ID" value="SVB03110.1"/>
    <property type="molecule type" value="Genomic_DNA"/>
</dbReference>
<dbReference type="SUPFAM" id="SSF53254">
    <property type="entry name" value="Phosphoglycerate mutase-like"/>
    <property type="match status" value="1"/>
</dbReference>
<dbReference type="GO" id="GO:0005737">
    <property type="term" value="C:cytoplasm"/>
    <property type="evidence" value="ECO:0007669"/>
    <property type="project" value="TreeGrafter"/>
</dbReference>
<dbReference type="PANTHER" id="PTHR48100">
    <property type="entry name" value="BROAD-SPECIFICITY PHOSPHATASE YOR283W-RELATED"/>
    <property type="match status" value="1"/>
</dbReference>
<reference evidence="1" key="1">
    <citation type="submission" date="2018-05" db="EMBL/GenBank/DDBJ databases">
        <authorList>
            <person name="Lanie J.A."/>
            <person name="Ng W.-L."/>
            <person name="Kazmierczak K.M."/>
            <person name="Andrzejewski T.M."/>
            <person name="Davidsen T.M."/>
            <person name="Wayne K.J."/>
            <person name="Tettelin H."/>
            <person name="Glass J.I."/>
            <person name="Rusch D."/>
            <person name="Podicherti R."/>
            <person name="Tsui H.-C.T."/>
            <person name="Winkler M.E."/>
        </authorList>
    </citation>
    <scope>NUCLEOTIDE SEQUENCE</scope>
</reference>
<dbReference type="CDD" id="cd07067">
    <property type="entry name" value="HP_PGM_like"/>
    <property type="match status" value="1"/>
</dbReference>
<dbReference type="SMART" id="SM00855">
    <property type="entry name" value="PGAM"/>
    <property type="match status" value="1"/>
</dbReference>
<dbReference type="InterPro" id="IPR013078">
    <property type="entry name" value="His_Pase_superF_clade-1"/>
</dbReference>
<feature type="non-terminal residue" evidence="1">
    <location>
        <position position="175"/>
    </location>
</feature>
<gene>
    <name evidence="1" type="ORF">METZ01_LOCUS155964</name>
</gene>
<dbReference type="InterPro" id="IPR029033">
    <property type="entry name" value="His_PPase_superfam"/>
</dbReference>
<accession>A0A382ANH8</accession>
<protein>
    <recommendedName>
        <fullName evidence="2">Phosphoglycerate mutase (2,3-diphosphoglycerate-dependent)</fullName>
    </recommendedName>
</protein>
<dbReference type="Pfam" id="PF00300">
    <property type="entry name" value="His_Phos_1"/>
    <property type="match status" value="1"/>
</dbReference>
<name>A0A382ANH8_9ZZZZ</name>
<proteinExistence type="predicted"/>
<dbReference type="InterPro" id="IPR050275">
    <property type="entry name" value="PGM_Phosphatase"/>
</dbReference>
<dbReference type="PANTHER" id="PTHR48100:SF1">
    <property type="entry name" value="HISTIDINE PHOSPHATASE FAMILY PROTEIN-RELATED"/>
    <property type="match status" value="1"/>
</dbReference>
<evidence type="ECO:0000313" key="1">
    <source>
        <dbReference type="EMBL" id="SVB03110.1"/>
    </source>
</evidence>
<dbReference type="Gene3D" id="3.40.50.1240">
    <property type="entry name" value="Phosphoglycerate mutase-like"/>
    <property type="match status" value="1"/>
</dbReference>